<keyword evidence="2" id="KW-1185">Reference proteome</keyword>
<dbReference type="CDD" id="cd09736">
    <property type="entry name" value="Csy2_I-F"/>
    <property type="match status" value="1"/>
</dbReference>
<evidence type="ECO:0000313" key="1">
    <source>
        <dbReference type="EMBL" id="MBR7800389.1"/>
    </source>
</evidence>
<organism evidence="1 2">
    <name type="scientific">Undibacterium fentianense</name>
    <dbReference type="NCBI Taxonomy" id="2828728"/>
    <lineage>
        <taxon>Bacteria</taxon>
        <taxon>Pseudomonadati</taxon>
        <taxon>Pseudomonadota</taxon>
        <taxon>Betaproteobacteria</taxon>
        <taxon>Burkholderiales</taxon>
        <taxon>Oxalobacteraceae</taxon>
        <taxon>Undibacterium</taxon>
    </lineage>
</organism>
<dbReference type="InterPro" id="IPR013398">
    <property type="entry name" value="CRISPR-assoc_prot_Csy2"/>
</dbReference>
<evidence type="ECO:0000313" key="2">
    <source>
        <dbReference type="Proteomes" id="UP000678545"/>
    </source>
</evidence>
<dbReference type="Pfam" id="PF09614">
    <property type="entry name" value="Cas_Csy2"/>
    <property type="match status" value="1"/>
</dbReference>
<accession>A0A941ICN6</accession>
<dbReference type="NCBIfam" id="TIGR02565">
    <property type="entry name" value="cas_Csy2"/>
    <property type="match status" value="1"/>
</dbReference>
<dbReference type="AlphaFoldDB" id="A0A941ICN6"/>
<name>A0A941ICN6_9BURK</name>
<protein>
    <submittedName>
        <fullName evidence="1">Type I-F CRISPR-associated protein Csy2</fullName>
    </submittedName>
</protein>
<dbReference type="Proteomes" id="UP000678545">
    <property type="component" value="Unassembled WGS sequence"/>
</dbReference>
<comment type="caution">
    <text evidence="1">The sequence shown here is derived from an EMBL/GenBank/DDBJ whole genome shotgun (WGS) entry which is preliminary data.</text>
</comment>
<sequence>MSIMRILLLPHIKILNANALSSPYSIGFPAMTAWLGAVHALQRKLVATGFDDLVFKQVGVVCHHIDLQTYKGRGDYVYSIIGTGNPLDKDGNRPAFNEEARCHLEVSLAIETSGIDKDDEEEVKPLLQNFLHSQLKMAGGDIVSASNPEFIKVDQNDAQEFRKLARKLMPGFALIERRELMLEAMQQGQDAVDALLDYLSIKNQSEIDEDGNVNWTSKRKTSGWLVPIATGFQGISPLAEPGQTLNQRDPSTPHRFAEAVVTLGEFIMPYRLRSLDELMWHYHYDEPNNLYLCQQSPRPVVIQNTLTA</sequence>
<proteinExistence type="predicted"/>
<dbReference type="RefSeq" id="WP_212675528.1">
    <property type="nucleotide sequence ID" value="NZ_JAGSPJ010000004.1"/>
</dbReference>
<gene>
    <name evidence="1" type="primary">csy2</name>
    <name evidence="1" type="ORF">KDM90_10330</name>
</gene>
<dbReference type="EMBL" id="JAGSPJ010000004">
    <property type="protein sequence ID" value="MBR7800389.1"/>
    <property type="molecule type" value="Genomic_DNA"/>
</dbReference>
<reference evidence="1" key="1">
    <citation type="submission" date="2021-04" db="EMBL/GenBank/DDBJ databases">
        <title>novel species isolated from subtropical streams in China.</title>
        <authorList>
            <person name="Lu H."/>
        </authorList>
    </citation>
    <scope>NUCLEOTIDE SEQUENCE</scope>
    <source>
        <strain evidence="1">FT137W</strain>
    </source>
</reference>